<feature type="transmembrane region" description="Helical" evidence="6">
    <location>
        <begin position="271"/>
        <end position="293"/>
    </location>
</feature>
<feature type="transmembrane region" description="Helical" evidence="6">
    <location>
        <begin position="22"/>
        <end position="39"/>
    </location>
</feature>
<feature type="transmembrane region" description="Helical" evidence="6">
    <location>
        <begin position="413"/>
        <end position="433"/>
    </location>
</feature>
<comment type="caution">
    <text evidence="8">The sequence shown here is derived from an EMBL/GenBank/DDBJ whole genome shotgun (WGS) entry which is preliminary data.</text>
</comment>
<dbReference type="Proteomes" id="UP000588068">
    <property type="component" value="Unassembled WGS sequence"/>
</dbReference>
<dbReference type="RefSeq" id="WP_184334738.1">
    <property type="nucleotide sequence ID" value="NZ_JACHHZ010000005.1"/>
</dbReference>
<feature type="transmembrane region" description="Helical" evidence="6">
    <location>
        <begin position="181"/>
        <end position="201"/>
    </location>
</feature>
<keyword evidence="2" id="KW-0813">Transport</keyword>
<dbReference type="SUPFAM" id="SSF103473">
    <property type="entry name" value="MFS general substrate transporter"/>
    <property type="match status" value="1"/>
</dbReference>
<feature type="transmembrane region" description="Helical" evidence="6">
    <location>
        <begin position="305"/>
        <end position="326"/>
    </location>
</feature>
<proteinExistence type="predicted"/>
<organism evidence="8 9">
    <name type="scientific">Povalibacter uvarum</name>
    <dbReference type="NCBI Taxonomy" id="732238"/>
    <lineage>
        <taxon>Bacteria</taxon>
        <taxon>Pseudomonadati</taxon>
        <taxon>Pseudomonadota</taxon>
        <taxon>Gammaproteobacteria</taxon>
        <taxon>Steroidobacterales</taxon>
        <taxon>Steroidobacteraceae</taxon>
        <taxon>Povalibacter</taxon>
    </lineage>
</organism>
<dbReference type="PANTHER" id="PTHR23505:SF79">
    <property type="entry name" value="PROTEIN SPINSTER"/>
    <property type="match status" value="1"/>
</dbReference>
<comment type="subcellular location">
    <subcellularLocation>
        <location evidence="1">Membrane</location>
        <topology evidence="1">Multi-pass membrane protein</topology>
    </subcellularLocation>
</comment>
<feature type="transmembrane region" description="Helical" evidence="6">
    <location>
        <begin position="370"/>
        <end position="393"/>
    </location>
</feature>
<keyword evidence="3 6" id="KW-0812">Transmembrane</keyword>
<dbReference type="InterPro" id="IPR044770">
    <property type="entry name" value="MFS_spinster-like"/>
</dbReference>
<gene>
    <name evidence="8" type="ORF">HNQ60_004246</name>
</gene>
<dbReference type="InterPro" id="IPR020846">
    <property type="entry name" value="MFS_dom"/>
</dbReference>
<name>A0A841HR40_9GAMM</name>
<dbReference type="CDD" id="cd17328">
    <property type="entry name" value="MFS_spinster_like"/>
    <property type="match status" value="1"/>
</dbReference>
<dbReference type="PANTHER" id="PTHR23505">
    <property type="entry name" value="SPINSTER"/>
    <property type="match status" value="1"/>
</dbReference>
<keyword evidence="4 6" id="KW-1133">Transmembrane helix</keyword>
<evidence type="ECO:0000313" key="9">
    <source>
        <dbReference type="Proteomes" id="UP000588068"/>
    </source>
</evidence>
<dbReference type="GO" id="GO:0016020">
    <property type="term" value="C:membrane"/>
    <property type="evidence" value="ECO:0007669"/>
    <property type="project" value="UniProtKB-SubCell"/>
</dbReference>
<dbReference type="EMBL" id="JACHHZ010000005">
    <property type="protein sequence ID" value="MBB6095356.1"/>
    <property type="molecule type" value="Genomic_DNA"/>
</dbReference>
<dbReference type="Gene3D" id="1.20.1250.20">
    <property type="entry name" value="MFS general substrate transporter like domains"/>
    <property type="match status" value="2"/>
</dbReference>
<protein>
    <submittedName>
        <fullName evidence="8">MFS family permease</fullName>
    </submittedName>
</protein>
<dbReference type="InterPro" id="IPR011701">
    <property type="entry name" value="MFS"/>
</dbReference>
<dbReference type="InterPro" id="IPR036259">
    <property type="entry name" value="MFS_trans_sf"/>
</dbReference>
<reference evidence="8 9" key="1">
    <citation type="submission" date="2020-08" db="EMBL/GenBank/DDBJ databases">
        <title>Genomic Encyclopedia of Type Strains, Phase IV (KMG-IV): sequencing the most valuable type-strain genomes for metagenomic binning, comparative biology and taxonomic classification.</title>
        <authorList>
            <person name="Goeker M."/>
        </authorList>
    </citation>
    <scope>NUCLEOTIDE SEQUENCE [LARGE SCALE GENOMIC DNA]</scope>
    <source>
        <strain evidence="8 9">DSM 26723</strain>
    </source>
</reference>
<evidence type="ECO:0000256" key="3">
    <source>
        <dbReference type="ARBA" id="ARBA00022692"/>
    </source>
</evidence>
<feature type="domain" description="Major facilitator superfamily (MFS) profile" evidence="7">
    <location>
        <begin position="26"/>
        <end position="439"/>
    </location>
</feature>
<keyword evidence="9" id="KW-1185">Reference proteome</keyword>
<feature type="transmembrane region" description="Helical" evidence="6">
    <location>
        <begin position="152"/>
        <end position="175"/>
    </location>
</feature>
<accession>A0A841HR40</accession>
<feature type="transmembrane region" description="Helical" evidence="6">
    <location>
        <begin position="234"/>
        <end position="251"/>
    </location>
</feature>
<sequence>MTNAPATSDASGVQNFHASDGYRWYVVWLLFLVYVLNFVDRQILTILMEPIREEFHFTDTQLGLLSGLAFAVLYSTLGIPIARFADRSNRVNIISISLFVWSLFTVITGRAQSFTQLLLARVAVGIGEAGCTPPAYSIISDYFERKRRTTAIAIYTMGIYGGVFVGFIVGALVAQEYGWRMAFYVVGAPGIVLAIIVKLTLREPPRGYAEGMTVAPVPPPFLDVLRSVLSKPTFWHLALAASLHAFVGYGVNGFHPSFLIRTHGLTVAEAGVVLAIVSAVSGIGGTWFGGYLADRLSNSRGDVRWQLWTPGIATLLNVPVAILAYTLSDKNMVIATMFIGLVFGVMYLGPSYATMQRLVTVRERAVGSSLLLLIVNLVGLGLGPWLVGIVSDMMNNRFLAEGVTAALAKSQGLRWALIIMVCINVWSFVHYMIAARTLERDSVPDRT</sequence>
<evidence type="ECO:0000313" key="8">
    <source>
        <dbReference type="EMBL" id="MBB6095356.1"/>
    </source>
</evidence>
<keyword evidence="5 6" id="KW-0472">Membrane</keyword>
<dbReference type="PROSITE" id="PS50850">
    <property type="entry name" value="MFS"/>
    <property type="match status" value="1"/>
</dbReference>
<evidence type="ECO:0000256" key="2">
    <source>
        <dbReference type="ARBA" id="ARBA00022448"/>
    </source>
</evidence>
<evidence type="ECO:0000256" key="5">
    <source>
        <dbReference type="ARBA" id="ARBA00023136"/>
    </source>
</evidence>
<dbReference type="AlphaFoldDB" id="A0A841HR40"/>
<evidence type="ECO:0000256" key="6">
    <source>
        <dbReference type="SAM" id="Phobius"/>
    </source>
</evidence>
<dbReference type="Pfam" id="PF07690">
    <property type="entry name" value="MFS_1"/>
    <property type="match status" value="1"/>
</dbReference>
<feature type="transmembrane region" description="Helical" evidence="6">
    <location>
        <begin position="60"/>
        <end position="81"/>
    </location>
</feature>
<evidence type="ECO:0000259" key="7">
    <source>
        <dbReference type="PROSITE" id="PS50850"/>
    </source>
</evidence>
<dbReference type="GO" id="GO:0022857">
    <property type="term" value="F:transmembrane transporter activity"/>
    <property type="evidence" value="ECO:0007669"/>
    <property type="project" value="InterPro"/>
</dbReference>
<evidence type="ECO:0000256" key="1">
    <source>
        <dbReference type="ARBA" id="ARBA00004141"/>
    </source>
</evidence>
<evidence type="ECO:0000256" key="4">
    <source>
        <dbReference type="ARBA" id="ARBA00022989"/>
    </source>
</evidence>
<feature type="transmembrane region" description="Helical" evidence="6">
    <location>
        <begin position="93"/>
        <end position="111"/>
    </location>
</feature>
<feature type="transmembrane region" description="Helical" evidence="6">
    <location>
        <begin position="332"/>
        <end position="349"/>
    </location>
</feature>